<dbReference type="InterPro" id="IPR010067">
    <property type="entry name" value="ABC_SsuA_sub-bd"/>
</dbReference>
<dbReference type="GO" id="GO:0012505">
    <property type="term" value="C:endomembrane system"/>
    <property type="evidence" value="ECO:0007669"/>
    <property type="project" value="UniProtKB-SubCell"/>
</dbReference>
<comment type="similarity">
    <text evidence="3">Belongs to the bacterial solute-binding protein SsuA/TauA family.</text>
</comment>
<geneLocation type="plasmid" evidence="11">
    <name>pne1b</name>
</geneLocation>
<organism evidence="10 11">
    <name type="scientific">Pantoea cypripedii</name>
    <name type="common">Pectobacterium cypripedii</name>
    <name type="synonym">Erwinia cypripedii</name>
    <dbReference type="NCBI Taxonomy" id="55209"/>
    <lineage>
        <taxon>Bacteria</taxon>
        <taxon>Pseudomonadati</taxon>
        <taxon>Pseudomonadota</taxon>
        <taxon>Gammaproteobacteria</taxon>
        <taxon>Enterobacterales</taxon>
        <taxon>Erwiniaceae</taxon>
        <taxon>Pantoea</taxon>
    </lineage>
</organism>
<keyword evidence="4" id="KW-0813">Transport</keyword>
<accession>A0A6B9G6A6</accession>
<evidence type="ECO:0000256" key="6">
    <source>
        <dbReference type="ARBA" id="ARBA00022519"/>
    </source>
</evidence>
<reference evidence="10 11" key="1">
    <citation type="submission" date="2017-11" db="EMBL/GenBank/DDBJ databases">
        <title>Genome sequence of Pantoea cypripedii NE1.</title>
        <authorList>
            <person name="Nascimento F.X."/>
        </authorList>
    </citation>
    <scope>NUCLEOTIDE SEQUENCE [LARGE SCALE GENOMIC DNA]</scope>
    <source>
        <strain evidence="10 11">NE1</strain>
        <plasmid evidence="11">pne1b</plasmid>
    </source>
</reference>
<feature type="chain" id="PRO_5025375362" evidence="9">
    <location>
        <begin position="22"/>
        <end position="330"/>
    </location>
</feature>
<protein>
    <submittedName>
        <fullName evidence="10">Aliphatic sulfonate ABC transporter substrate-binding protein</fullName>
    </submittedName>
</protein>
<keyword evidence="6" id="KW-0997">Cell inner membrane</keyword>
<dbReference type="RefSeq" id="WP_208718488.1">
    <property type="nucleotide sequence ID" value="NZ_CP024770.1"/>
</dbReference>
<dbReference type="Pfam" id="PF13379">
    <property type="entry name" value="NMT1_2"/>
    <property type="match status" value="1"/>
</dbReference>
<evidence type="ECO:0000313" key="10">
    <source>
        <dbReference type="EMBL" id="QGY33281.1"/>
    </source>
</evidence>
<evidence type="ECO:0000256" key="1">
    <source>
        <dbReference type="ARBA" id="ARBA00004308"/>
    </source>
</evidence>
<sequence length="330" mass="35753">MGKSRFAVLVAAILFSASTLAADNPPLRIGWVYALANAPAIVAEKEGFYQQEGLNVELKSFGDGPVITQALAAHELDAAYIGAPPVFQWYSRGLQGQIIAKVNSGQAALLVDKNSAIASLADLKGKRIAGVKKGSGMDVLLRGLVLSQQAKLTADKDVEVLSMPAGNMAAALQQNVVDAAFTWEPFISEAVLRGEARILLDVNQVQPDYPWYVIMALPETLKNRPDDVLKLLRAHQKAVTFINQHPDEANKIIAAAFKLQAIKTADGKTIAPEAVVQEARKRIHWSVSLTGQDSAFIQRLMKDSLSLGYMQQAPRLNDVVNPDWLHKAGL</sequence>
<keyword evidence="5" id="KW-1003">Cell membrane</keyword>
<dbReference type="GO" id="GO:0042597">
    <property type="term" value="C:periplasmic space"/>
    <property type="evidence" value="ECO:0007669"/>
    <property type="project" value="UniProtKB-SubCell"/>
</dbReference>
<name>A0A6B9G6A6_PANCY</name>
<keyword evidence="7 9" id="KW-0732">Signal</keyword>
<evidence type="ECO:0000256" key="4">
    <source>
        <dbReference type="ARBA" id="ARBA00022448"/>
    </source>
</evidence>
<feature type="signal peptide" evidence="9">
    <location>
        <begin position="1"/>
        <end position="21"/>
    </location>
</feature>
<dbReference type="NCBIfam" id="TIGR01728">
    <property type="entry name" value="SsuA_fam"/>
    <property type="match status" value="1"/>
</dbReference>
<dbReference type="EMBL" id="CP024770">
    <property type="protein sequence ID" value="QGY33281.1"/>
    <property type="molecule type" value="Genomic_DNA"/>
</dbReference>
<comment type="subcellular location">
    <subcellularLocation>
        <location evidence="1">Endomembrane system</location>
    </subcellularLocation>
    <subcellularLocation>
        <location evidence="2">Periplasm</location>
    </subcellularLocation>
</comment>
<dbReference type="CDD" id="cd13553">
    <property type="entry name" value="PBP2_NrtA_CpmA_like"/>
    <property type="match status" value="1"/>
</dbReference>
<evidence type="ECO:0000256" key="8">
    <source>
        <dbReference type="ARBA" id="ARBA00023136"/>
    </source>
</evidence>
<evidence type="ECO:0000256" key="5">
    <source>
        <dbReference type="ARBA" id="ARBA00022475"/>
    </source>
</evidence>
<dbReference type="InterPro" id="IPR044527">
    <property type="entry name" value="NrtA/CpmA_ABC-bd_dom"/>
</dbReference>
<evidence type="ECO:0000256" key="2">
    <source>
        <dbReference type="ARBA" id="ARBA00004418"/>
    </source>
</evidence>
<dbReference type="AlphaFoldDB" id="A0A6B9G6A6"/>
<dbReference type="PANTHER" id="PTHR30024:SF47">
    <property type="entry name" value="TAURINE-BINDING PERIPLASMIC PROTEIN"/>
    <property type="match status" value="1"/>
</dbReference>
<keyword evidence="8" id="KW-0472">Membrane</keyword>
<dbReference type="SUPFAM" id="SSF53850">
    <property type="entry name" value="Periplasmic binding protein-like II"/>
    <property type="match status" value="1"/>
</dbReference>
<keyword evidence="10" id="KW-0614">Plasmid</keyword>
<evidence type="ECO:0000256" key="9">
    <source>
        <dbReference type="SAM" id="SignalP"/>
    </source>
</evidence>
<dbReference type="Gene3D" id="3.40.190.10">
    <property type="entry name" value="Periplasmic binding protein-like II"/>
    <property type="match status" value="2"/>
</dbReference>
<proteinExistence type="inferred from homology"/>
<gene>
    <name evidence="10" type="ORF">CUN67_26930</name>
</gene>
<dbReference type="PANTHER" id="PTHR30024">
    <property type="entry name" value="ALIPHATIC SULFONATES-BINDING PROTEIN-RELATED"/>
    <property type="match status" value="1"/>
</dbReference>
<dbReference type="Proteomes" id="UP000502005">
    <property type="component" value="Plasmid pNE1B"/>
</dbReference>
<dbReference type="GO" id="GO:0042626">
    <property type="term" value="F:ATPase-coupled transmembrane transporter activity"/>
    <property type="evidence" value="ECO:0007669"/>
    <property type="project" value="InterPro"/>
</dbReference>
<evidence type="ECO:0000313" key="11">
    <source>
        <dbReference type="Proteomes" id="UP000502005"/>
    </source>
</evidence>
<evidence type="ECO:0000256" key="3">
    <source>
        <dbReference type="ARBA" id="ARBA00010742"/>
    </source>
</evidence>
<evidence type="ECO:0000256" key="7">
    <source>
        <dbReference type="ARBA" id="ARBA00022729"/>
    </source>
</evidence>
<dbReference type="GO" id="GO:0016020">
    <property type="term" value="C:membrane"/>
    <property type="evidence" value="ECO:0007669"/>
    <property type="project" value="InterPro"/>
</dbReference>